<dbReference type="CDD" id="cd07344">
    <property type="entry name" value="M48_yhfN_like"/>
    <property type="match status" value="1"/>
</dbReference>
<evidence type="ECO:0000259" key="1">
    <source>
        <dbReference type="Pfam" id="PF01863"/>
    </source>
</evidence>
<dbReference type="HOGENOM" id="CLU_094108_1_0_11"/>
<dbReference type="Gene3D" id="3.30.2010.10">
    <property type="entry name" value="Metalloproteases ('zincins'), catalytic domain"/>
    <property type="match status" value="1"/>
</dbReference>
<dbReference type="Proteomes" id="UP000033457">
    <property type="component" value="Chromosome"/>
</dbReference>
<evidence type="ECO:0000313" key="3">
    <source>
        <dbReference type="Proteomes" id="UP000033457"/>
    </source>
</evidence>
<feature type="domain" description="YgjP-like metallopeptidase" evidence="1">
    <location>
        <begin position="95"/>
        <end position="155"/>
    </location>
</feature>
<dbReference type="STRING" id="35755.UL82_09020"/>
<dbReference type="Pfam" id="PF01863">
    <property type="entry name" value="YgjP-like"/>
    <property type="match status" value="1"/>
</dbReference>
<dbReference type="PANTHER" id="PTHR30399:SF1">
    <property type="entry name" value="UTP PYROPHOSPHATASE"/>
    <property type="match status" value="1"/>
</dbReference>
<protein>
    <recommendedName>
        <fullName evidence="1">YgjP-like metallopeptidase domain-containing protein</fullName>
    </recommendedName>
</protein>
<evidence type="ECO:0000313" key="2">
    <source>
        <dbReference type="EMBL" id="AKE41948.1"/>
    </source>
</evidence>
<reference evidence="2 3" key="1">
    <citation type="journal article" date="2015" name="Genome Announc.">
        <title>Complete Genome Sequence of Corynebacterium kutscheri DSM 20755, a Corynebacterial Type Strain with Remarkably Low G+C Content of Chromosomal DNA.</title>
        <authorList>
            <person name="Ruckert C."/>
            <person name="Albersmeier A."/>
            <person name="Winkler A."/>
            <person name="Tauch A."/>
        </authorList>
    </citation>
    <scope>NUCLEOTIDE SEQUENCE [LARGE SCALE GENOMIC DNA]</scope>
    <source>
        <strain evidence="2 3">DSM 20755</strain>
    </source>
</reference>
<dbReference type="EMBL" id="CP011312">
    <property type="protein sequence ID" value="AKE41948.1"/>
    <property type="molecule type" value="Genomic_DNA"/>
</dbReference>
<organism evidence="2 3">
    <name type="scientific">Corynebacterium kutscheri</name>
    <dbReference type="NCBI Taxonomy" id="35755"/>
    <lineage>
        <taxon>Bacteria</taxon>
        <taxon>Bacillati</taxon>
        <taxon>Actinomycetota</taxon>
        <taxon>Actinomycetes</taxon>
        <taxon>Mycobacteriales</taxon>
        <taxon>Corynebacteriaceae</taxon>
        <taxon>Corynebacterium</taxon>
    </lineage>
</organism>
<accession>A0A0F6R300</accession>
<keyword evidence="3" id="KW-1185">Reference proteome</keyword>
<gene>
    <name evidence="2" type="ORF">UL82_09020</name>
</gene>
<proteinExistence type="predicted"/>
<dbReference type="AlphaFoldDB" id="A0A0F6R300"/>
<dbReference type="PANTHER" id="PTHR30399">
    <property type="entry name" value="UNCHARACTERIZED PROTEIN YGJP"/>
    <property type="match status" value="1"/>
</dbReference>
<name>A0A0F6R300_9CORY</name>
<dbReference type="KEGG" id="cku:UL82_09020"/>
<dbReference type="InterPro" id="IPR002725">
    <property type="entry name" value="YgjP-like_metallopeptidase"/>
</dbReference>
<sequence length="180" mass="20900">MWVYINLELFTMATPTNIQVIRSSKRTKSAQARIDGDTLVVRIPAFFTQQQEEEMVATFLARLEKRAAKKPTTDEKLYQRARELNKRFLKDQGRIGSIRWAEQKTLWGSCSSISADIRISNRLQDVPDYVLDSVIIHELVHTFVTSGHNEEFWRWARTAPKFERAEGFLEAWGKITKAHS</sequence>
<dbReference type="InterPro" id="IPR053136">
    <property type="entry name" value="UTP_pyrophosphatase-like"/>
</dbReference>